<evidence type="ECO:0000313" key="2">
    <source>
        <dbReference type="Proteomes" id="UP001497623"/>
    </source>
</evidence>
<feature type="non-terminal residue" evidence="1">
    <location>
        <position position="1"/>
    </location>
</feature>
<keyword evidence="2" id="KW-1185">Reference proteome</keyword>
<accession>A0AAV2SH52</accession>
<dbReference type="EMBL" id="CAXKWB010061333">
    <property type="protein sequence ID" value="CAL4184212.1"/>
    <property type="molecule type" value="Genomic_DNA"/>
</dbReference>
<sequence>HLAEELRRPRPRDYSAAVTMAEELLDRYNNMQHTQLPDTIPKLANRISKCFKETSKVDKEDLYDILVHKISYEDNVKDIVRLSNLGCPMSPMGDSDVSALKLAI</sequence>
<gene>
    <name evidence="1" type="ORF">MNOR_LOCUS35779</name>
</gene>
<dbReference type="AlphaFoldDB" id="A0AAV2SH52"/>
<evidence type="ECO:0000313" key="1">
    <source>
        <dbReference type="EMBL" id="CAL4184212.1"/>
    </source>
</evidence>
<proteinExistence type="predicted"/>
<dbReference type="Proteomes" id="UP001497623">
    <property type="component" value="Unassembled WGS sequence"/>
</dbReference>
<feature type="non-terminal residue" evidence="1">
    <location>
        <position position="104"/>
    </location>
</feature>
<comment type="caution">
    <text evidence="1">The sequence shown here is derived from an EMBL/GenBank/DDBJ whole genome shotgun (WGS) entry which is preliminary data.</text>
</comment>
<protein>
    <submittedName>
        <fullName evidence="1">Uncharacterized protein</fullName>
    </submittedName>
</protein>
<reference evidence="1 2" key="1">
    <citation type="submission" date="2024-05" db="EMBL/GenBank/DDBJ databases">
        <authorList>
            <person name="Wallberg A."/>
        </authorList>
    </citation>
    <scope>NUCLEOTIDE SEQUENCE [LARGE SCALE GENOMIC DNA]</scope>
</reference>
<organism evidence="1 2">
    <name type="scientific">Meganyctiphanes norvegica</name>
    <name type="common">Northern krill</name>
    <name type="synonym">Thysanopoda norvegica</name>
    <dbReference type="NCBI Taxonomy" id="48144"/>
    <lineage>
        <taxon>Eukaryota</taxon>
        <taxon>Metazoa</taxon>
        <taxon>Ecdysozoa</taxon>
        <taxon>Arthropoda</taxon>
        <taxon>Crustacea</taxon>
        <taxon>Multicrustacea</taxon>
        <taxon>Malacostraca</taxon>
        <taxon>Eumalacostraca</taxon>
        <taxon>Eucarida</taxon>
        <taxon>Euphausiacea</taxon>
        <taxon>Euphausiidae</taxon>
        <taxon>Meganyctiphanes</taxon>
    </lineage>
</organism>
<name>A0AAV2SH52_MEGNR</name>